<dbReference type="InterPro" id="IPR001867">
    <property type="entry name" value="OmpR/PhoB-type_DNA-bd"/>
</dbReference>
<gene>
    <name evidence="10" type="primary">graR</name>
    <name evidence="10" type="ORF">NCTC12278_00928</name>
</gene>
<keyword evidence="3" id="KW-0805">Transcription regulation</keyword>
<dbReference type="GO" id="GO:0000156">
    <property type="term" value="F:phosphorelay response regulator activity"/>
    <property type="evidence" value="ECO:0007669"/>
    <property type="project" value="TreeGrafter"/>
</dbReference>
<dbReference type="GO" id="GO:0032993">
    <property type="term" value="C:protein-DNA complex"/>
    <property type="evidence" value="ECO:0007669"/>
    <property type="project" value="TreeGrafter"/>
</dbReference>
<dbReference type="STRING" id="1123303.GCA_000372425_00457"/>
<evidence type="ECO:0000256" key="5">
    <source>
        <dbReference type="ARBA" id="ARBA00023163"/>
    </source>
</evidence>
<protein>
    <submittedName>
        <fullName evidence="10">Response regulator</fullName>
    </submittedName>
</protein>
<dbReference type="InterPro" id="IPR039420">
    <property type="entry name" value="WalR-like"/>
</dbReference>
<feature type="domain" description="Response regulatory" evidence="8">
    <location>
        <begin position="6"/>
        <end position="118"/>
    </location>
</feature>
<dbReference type="SMART" id="SM00862">
    <property type="entry name" value="Trans_reg_C"/>
    <property type="match status" value="1"/>
</dbReference>
<sequence length="223" mass="25637">MKSKDRIYIVEDDSTIVKLLKGHLSEKYTVKGVDNFRAILQEIQEFQPDLILMDITLPYFNGFYWTTEIRKTMTQPIIFISSSDDEMNAVMAMDMGGDDFINKPFSLAILDAKIAAFLRRANAFAKTELIFEEFQLGLDGLLRNKESGENIQLTPTETKLLSLLLEKRGEVVTKEQLLDKLWEGEEFIEQNTLSVNMTRLRKKAGTIHFNHIYTVRGVGYVIK</sequence>
<dbReference type="Pfam" id="PF00486">
    <property type="entry name" value="Trans_reg_C"/>
    <property type="match status" value="1"/>
</dbReference>
<evidence type="ECO:0000259" key="9">
    <source>
        <dbReference type="PROSITE" id="PS51755"/>
    </source>
</evidence>
<keyword evidence="4 7" id="KW-0238">DNA-binding</keyword>
<dbReference type="Gene3D" id="3.40.50.2300">
    <property type="match status" value="1"/>
</dbReference>
<evidence type="ECO:0000313" key="11">
    <source>
        <dbReference type="Proteomes" id="UP000249495"/>
    </source>
</evidence>
<dbReference type="PROSITE" id="PS50110">
    <property type="entry name" value="RESPONSE_REGULATORY"/>
    <property type="match status" value="1"/>
</dbReference>
<evidence type="ECO:0000256" key="1">
    <source>
        <dbReference type="ARBA" id="ARBA00022553"/>
    </source>
</evidence>
<keyword evidence="11" id="KW-1185">Reference proteome</keyword>
<dbReference type="PROSITE" id="PS51755">
    <property type="entry name" value="OMPR_PHOB"/>
    <property type="match status" value="1"/>
</dbReference>
<evidence type="ECO:0000256" key="2">
    <source>
        <dbReference type="ARBA" id="ARBA00023012"/>
    </source>
</evidence>
<organism evidence="10 11">
    <name type="scientific">Streptococcus ferus</name>
    <dbReference type="NCBI Taxonomy" id="1345"/>
    <lineage>
        <taxon>Bacteria</taxon>
        <taxon>Bacillati</taxon>
        <taxon>Bacillota</taxon>
        <taxon>Bacilli</taxon>
        <taxon>Lactobacillales</taxon>
        <taxon>Streptococcaceae</taxon>
        <taxon>Streptococcus</taxon>
    </lineage>
</organism>
<dbReference type="KEGG" id="sfer:NCTC12278_00928"/>
<feature type="domain" description="OmpR/PhoB-type" evidence="9">
    <location>
        <begin position="126"/>
        <end position="223"/>
    </location>
</feature>
<feature type="DNA-binding region" description="OmpR/PhoB-type" evidence="7">
    <location>
        <begin position="126"/>
        <end position="223"/>
    </location>
</feature>
<keyword evidence="2" id="KW-0902">Two-component regulatory system</keyword>
<dbReference type="SUPFAM" id="SSF46894">
    <property type="entry name" value="C-terminal effector domain of the bipartite response regulators"/>
    <property type="match status" value="1"/>
</dbReference>
<feature type="modified residue" description="4-aspartylphosphate" evidence="6">
    <location>
        <position position="54"/>
    </location>
</feature>
<evidence type="ECO:0000256" key="6">
    <source>
        <dbReference type="PROSITE-ProRule" id="PRU00169"/>
    </source>
</evidence>
<dbReference type="InterPro" id="IPR036388">
    <property type="entry name" value="WH-like_DNA-bd_sf"/>
</dbReference>
<dbReference type="RefSeq" id="WP_018029785.1">
    <property type="nucleotide sequence ID" value="NZ_LS483343.1"/>
</dbReference>
<dbReference type="GO" id="GO:0006355">
    <property type="term" value="P:regulation of DNA-templated transcription"/>
    <property type="evidence" value="ECO:0007669"/>
    <property type="project" value="InterPro"/>
</dbReference>
<name>A0A2X3XYU6_9STRE</name>
<dbReference type="OrthoDB" id="9790442at2"/>
<evidence type="ECO:0000256" key="7">
    <source>
        <dbReference type="PROSITE-ProRule" id="PRU01091"/>
    </source>
</evidence>
<proteinExistence type="predicted"/>
<evidence type="ECO:0000256" key="3">
    <source>
        <dbReference type="ARBA" id="ARBA00023015"/>
    </source>
</evidence>
<dbReference type="SMART" id="SM00448">
    <property type="entry name" value="REC"/>
    <property type="match status" value="1"/>
</dbReference>
<dbReference type="InterPro" id="IPR016032">
    <property type="entry name" value="Sig_transdc_resp-reg_C-effctor"/>
</dbReference>
<dbReference type="SUPFAM" id="SSF52172">
    <property type="entry name" value="CheY-like"/>
    <property type="match status" value="1"/>
</dbReference>
<evidence type="ECO:0000313" key="10">
    <source>
        <dbReference type="EMBL" id="SQF40361.1"/>
    </source>
</evidence>
<dbReference type="PANTHER" id="PTHR48111:SF43">
    <property type="entry name" value="STAGE 0 SPORULATION PROTEIN A HOMOLOG"/>
    <property type="match status" value="1"/>
</dbReference>
<dbReference type="CDD" id="cd00383">
    <property type="entry name" value="trans_reg_C"/>
    <property type="match status" value="1"/>
</dbReference>
<reference evidence="10 11" key="1">
    <citation type="submission" date="2018-06" db="EMBL/GenBank/DDBJ databases">
        <authorList>
            <consortium name="Pathogen Informatics"/>
            <person name="Doyle S."/>
        </authorList>
    </citation>
    <scope>NUCLEOTIDE SEQUENCE [LARGE SCALE GENOMIC DNA]</scope>
    <source>
        <strain evidence="10 11">NCTC12278</strain>
    </source>
</reference>
<accession>A0A2X3XYU6</accession>
<dbReference type="InterPro" id="IPR001789">
    <property type="entry name" value="Sig_transdc_resp-reg_receiver"/>
</dbReference>
<dbReference type="PANTHER" id="PTHR48111">
    <property type="entry name" value="REGULATOR OF RPOS"/>
    <property type="match status" value="1"/>
</dbReference>
<dbReference type="GO" id="GO:0000976">
    <property type="term" value="F:transcription cis-regulatory region binding"/>
    <property type="evidence" value="ECO:0007669"/>
    <property type="project" value="TreeGrafter"/>
</dbReference>
<dbReference type="GO" id="GO:0005829">
    <property type="term" value="C:cytosol"/>
    <property type="evidence" value="ECO:0007669"/>
    <property type="project" value="TreeGrafter"/>
</dbReference>
<dbReference type="InterPro" id="IPR011006">
    <property type="entry name" value="CheY-like_superfamily"/>
</dbReference>
<keyword evidence="5" id="KW-0804">Transcription</keyword>
<dbReference type="Gene3D" id="1.10.10.10">
    <property type="entry name" value="Winged helix-like DNA-binding domain superfamily/Winged helix DNA-binding domain"/>
    <property type="match status" value="1"/>
</dbReference>
<dbReference type="Pfam" id="PF00072">
    <property type="entry name" value="Response_reg"/>
    <property type="match status" value="1"/>
</dbReference>
<dbReference type="AlphaFoldDB" id="A0A2X3XYU6"/>
<evidence type="ECO:0000256" key="4">
    <source>
        <dbReference type="ARBA" id="ARBA00023125"/>
    </source>
</evidence>
<dbReference type="Proteomes" id="UP000249495">
    <property type="component" value="Chromosome 1"/>
</dbReference>
<keyword evidence="1 6" id="KW-0597">Phosphoprotein</keyword>
<evidence type="ECO:0000259" key="8">
    <source>
        <dbReference type="PROSITE" id="PS50110"/>
    </source>
</evidence>
<dbReference type="EMBL" id="LS483343">
    <property type="protein sequence ID" value="SQF40361.1"/>
    <property type="molecule type" value="Genomic_DNA"/>
</dbReference>